<evidence type="ECO:0000313" key="2">
    <source>
        <dbReference type="EMBL" id="KIO17782.1"/>
    </source>
</evidence>
<evidence type="ECO:0000313" key="3">
    <source>
        <dbReference type="Proteomes" id="UP000054248"/>
    </source>
</evidence>
<dbReference type="Proteomes" id="UP000054248">
    <property type="component" value="Unassembled WGS sequence"/>
</dbReference>
<accession>A0A0C3L8D6</accession>
<feature type="compositionally biased region" description="Low complexity" evidence="1">
    <location>
        <begin position="58"/>
        <end position="70"/>
    </location>
</feature>
<feature type="region of interest" description="Disordered" evidence="1">
    <location>
        <begin position="48"/>
        <end position="70"/>
    </location>
</feature>
<organism evidence="2 3">
    <name type="scientific">Tulasnella calospora MUT 4182</name>
    <dbReference type="NCBI Taxonomy" id="1051891"/>
    <lineage>
        <taxon>Eukaryota</taxon>
        <taxon>Fungi</taxon>
        <taxon>Dikarya</taxon>
        <taxon>Basidiomycota</taxon>
        <taxon>Agaricomycotina</taxon>
        <taxon>Agaricomycetes</taxon>
        <taxon>Cantharellales</taxon>
        <taxon>Tulasnellaceae</taxon>
        <taxon>Tulasnella</taxon>
    </lineage>
</organism>
<evidence type="ECO:0000256" key="1">
    <source>
        <dbReference type="SAM" id="MobiDB-lite"/>
    </source>
</evidence>
<sequence length="70" mass="8011">MAEDEEEDEEAAVEAIIDQEATLVIHMELADAEEDLGLHYVSRPLVPRQQSSRRRSHYSYWSTSSGQHPL</sequence>
<gene>
    <name evidence="2" type="ORF">M407DRAFT_32554</name>
</gene>
<protein>
    <submittedName>
        <fullName evidence="2">Uncharacterized protein</fullName>
    </submittedName>
</protein>
<reference evidence="2 3" key="1">
    <citation type="submission" date="2014-04" db="EMBL/GenBank/DDBJ databases">
        <authorList>
            <consortium name="DOE Joint Genome Institute"/>
            <person name="Kuo A."/>
            <person name="Girlanda M."/>
            <person name="Perotto S."/>
            <person name="Kohler A."/>
            <person name="Nagy L.G."/>
            <person name="Floudas D."/>
            <person name="Copeland A."/>
            <person name="Barry K.W."/>
            <person name="Cichocki N."/>
            <person name="Veneault-Fourrey C."/>
            <person name="LaButti K."/>
            <person name="Lindquist E.A."/>
            <person name="Lipzen A."/>
            <person name="Lundell T."/>
            <person name="Morin E."/>
            <person name="Murat C."/>
            <person name="Sun H."/>
            <person name="Tunlid A."/>
            <person name="Henrissat B."/>
            <person name="Grigoriev I.V."/>
            <person name="Hibbett D.S."/>
            <person name="Martin F."/>
            <person name="Nordberg H.P."/>
            <person name="Cantor M.N."/>
            <person name="Hua S.X."/>
        </authorList>
    </citation>
    <scope>NUCLEOTIDE SEQUENCE [LARGE SCALE GENOMIC DNA]</scope>
    <source>
        <strain evidence="2 3">MUT 4182</strain>
    </source>
</reference>
<dbReference type="EMBL" id="KN823344">
    <property type="protein sequence ID" value="KIO17782.1"/>
    <property type="molecule type" value="Genomic_DNA"/>
</dbReference>
<proteinExistence type="predicted"/>
<reference evidence="3" key="2">
    <citation type="submission" date="2015-01" db="EMBL/GenBank/DDBJ databases">
        <title>Evolutionary Origins and Diversification of the Mycorrhizal Mutualists.</title>
        <authorList>
            <consortium name="DOE Joint Genome Institute"/>
            <consortium name="Mycorrhizal Genomics Consortium"/>
            <person name="Kohler A."/>
            <person name="Kuo A."/>
            <person name="Nagy L.G."/>
            <person name="Floudas D."/>
            <person name="Copeland A."/>
            <person name="Barry K.W."/>
            <person name="Cichocki N."/>
            <person name="Veneault-Fourrey C."/>
            <person name="LaButti K."/>
            <person name="Lindquist E.A."/>
            <person name="Lipzen A."/>
            <person name="Lundell T."/>
            <person name="Morin E."/>
            <person name="Murat C."/>
            <person name="Riley R."/>
            <person name="Ohm R."/>
            <person name="Sun H."/>
            <person name="Tunlid A."/>
            <person name="Henrissat B."/>
            <person name="Grigoriev I.V."/>
            <person name="Hibbett D.S."/>
            <person name="Martin F."/>
        </authorList>
    </citation>
    <scope>NUCLEOTIDE SEQUENCE [LARGE SCALE GENOMIC DNA]</scope>
    <source>
        <strain evidence="3">MUT 4182</strain>
    </source>
</reference>
<dbReference type="AlphaFoldDB" id="A0A0C3L8D6"/>
<name>A0A0C3L8D6_9AGAM</name>
<dbReference type="HOGENOM" id="CLU_2759681_0_0_1"/>
<keyword evidence="3" id="KW-1185">Reference proteome</keyword>